<evidence type="ECO:0000256" key="1">
    <source>
        <dbReference type="SAM" id="SignalP"/>
    </source>
</evidence>
<dbReference type="OMA" id="YANNALH"/>
<evidence type="ECO:0000313" key="5">
    <source>
        <dbReference type="EMBL" id="PWI65766.1"/>
    </source>
</evidence>
<dbReference type="EMBL" id="LSBI01000004">
    <property type="protein sequence ID" value="OAQ90206.1"/>
    <property type="molecule type" value="Genomic_DNA"/>
</dbReference>
<dbReference type="RefSeq" id="XP_018178925.1">
    <property type="nucleotide sequence ID" value="XM_018321446.1"/>
</dbReference>
<name>A0A179H1N4_PURLI</name>
<keyword evidence="1" id="KW-0732">Signal</keyword>
<evidence type="ECO:0000313" key="8">
    <source>
        <dbReference type="Proteomes" id="UP001287286"/>
    </source>
</evidence>
<evidence type="ECO:0000313" key="7">
    <source>
        <dbReference type="Proteomes" id="UP000245956"/>
    </source>
</evidence>
<dbReference type="Proteomes" id="UP000078240">
    <property type="component" value="Unassembled WGS sequence"/>
</dbReference>
<dbReference type="Proteomes" id="UP000078340">
    <property type="component" value="Unassembled WGS sequence"/>
</dbReference>
<reference evidence="2 8" key="5">
    <citation type="journal article" date="2024" name="Microbiol. Resour. Announc.">
        <title>Genome annotations for the ascomycete fungi Trichoderma harzianum, Trichoderma aggressivum, and Purpureocillium lilacinum.</title>
        <authorList>
            <person name="Beijen E.P.W."/>
            <person name="Ohm R.A."/>
        </authorList>
    </citation>
    <scope>NUCLEOTIDE SEQUENCE [LARGE SCALE GENOMIC DNA]</scope>
    <source>
        <strain evidence="2 8">CBS 150709</strain>
    </source>
</reference>
<dbReference type="AlphaFoldDB" id="A0A179H1N4"/>
<dbReference type="EMBL" id="LCWV01000030">
    <property type="protein sequence ID" value="PWI65766.1"/>
    <property type="molecule type" value="Genomic_DNA"/>
</dbReference>
<reference evidence="2" key="4">
    <citation type="submission" date="2023-11" db="EMBL/GenBank/DDBJ databases">
        <authorList>
            <person name="Beijen E."/>
            <person name="Ohm R.A."/>
        </authorList>
    </citation>
    <scope>NUCLEOTIDE SEQUENCE</scope>
    <source>
        <strain evidence="2">CBS 150709</strain>
    </source>
</reference>
<feature type="signal peptide" evidence="1">
    <location>
        <begin position="1"/>
        <end position="15"/>
    </location>
</feature>
<accession>A0A179H1N4</accession>
<feature type="chain" id="PRO_5011877980" evidence="1">
    <location>
        <begin position="16"/>
        <end position="187"/>
    </location>
</feature>
<dbReference type="EMBL" id="JAWRVI010000001">
    <property type="protein sequence ID" value="KAK4095528.1"/>
    <property type="molecule type" value="Genomic_DNA"/>
</dbReference>
<evidence type="ECO:0000313" key="6">
    <source>
        <dbReference type="Proteomes" id="UP000078240"/>
    </source>
</evidence>
<dbReference type="EMBL" id="LSBH01000002">
    <property type="protein sequence ID" value="OAQ83423.1"/>
    <property type="molecule type" value="Genomic_DNA"/>
</dbReference>
<dbReference type="OrthoDB" id="3426753at2759"/>
<dbReference type="Proteomes" id="UP000245956">
    <property type="component" value="Unassembled WGS sequence"/>
</dbReference>
<keyword evidence="8" id="KW-1185">Reference proteome</keyword>
<gene>
    <name evidence="5" type="ORF">PCL_06737</name>
    <name evidence="2" type="ORF">Purlil1_324</name>
    <name evidence="3" type="ORF">VFPBJ_02191</name>
    <name evidence="4" type="ORF">VFPFJ_04365</name>
</gene>
<evidence type="ECO:0000313" key="2">
    <source>
        <dbReference type="EMBL" id="KAK4095528.1"/>
    </source>
</evidence>
<organism evidence="3 6">
    <name type="scientific">Purpureocillium lilacinum</name>
    <name type="common">Paecilomyces lilacinus</name>
    <dbReference type="NCBI Taxonomy" id="33203"/>
    <lineage>
        <taxon>Eukaryota</taxon>
        <taxon>Fungi</taxon>
        <taxon>Dikarya</taxon>
        <taxon>Ascomycota</taxon>
        <taxon>Pezizomycotina</taxon>
        <taxon>Sordariomycetes</taxon>
        <taxon>Hypocreomycetidae</taxon>
        <taxon>Hypocreales</taxon>
        <taxon>Ophiocordycipitaceae</taxon>
        <taxon>Purpureocillium</taxon>
    </lineage>
</organism>
<evidence type="ECO:0000313" key="3">
    <source>
        <dbReference type="EMBL" id="OAQ83423.1"/>
    </source>
</evidence>
<evidence type="ECO:0000313" key="4">
    <source>
        <dbReference type="EMBL" id="OAQ90206.1"/>
    </source>
</evidence>
<dbReference type="GeneID" id="28886495"/>
<reference evidence="5" key="1">
    <citation type="submission" date="2015-05" db="EMBL/GenBank/DDBJ databases">
        <authorList>
            <person name="Wang D.B."/>
            <person name="Wang M."/>
        </authorList>
    </citation>
    <scope>NUCLEOTIDE SEQUENCE</scope>
    <source>
        <strain evidence="5">36-1</strain>
    </source>
</reference>
<protein>
    <submittedName>
        <fullName evidence="3">Uncharacterized protein</fullName>
    </submittedName>
</protein>
<dbReference type="KEGG" id="plj:28886495"/>
<reference evidence="5 7" key="2">
    <citation type="journal article" date="2016" name="Front. Microbiol.">
        <title>Genome and transcriptome sequences reveal the specific parasitism of the nematophagous Purpureocillium lilacinum 36-1.</title>
        <authorList>
            <person name="Xie J."/>
            <person name="Li S."/>
            <person name="Mo C."/>
            <person name="Xiao X."/>
            <person name="Peng D."/>
            <person name="Wang G."/>
            <person name="Xiao Y."/>
        </authorList>
    </citation>
    <scope>NUCLEOTIDE SEQUENCE [LARGE SCALE GENOMIC DNA]</scope>
    <source>
        <strain evidence="5 7">36-1</strain>
    </source>
</reference>
<reference evidence="3 6" key="3">
    <citation type="submission" date="2016-01" db="EMBL/GenBank/DDBJ databases">
        <title>Biosynthesis of antibiotic leucinostatins and their inhibition on Phytophthora in bio-control Purpureocillium lilacinum.</title>
        <authorList>
            <person name="Wang G."/>
            <person name="Liu Z."/>
            <person name="Lin R."/>
            <person name="Li E."/>
            <person name="Mao Z."/>
            <person name="Ling J."/>
            <person name="Yin W."/>
            <person name="Xie B."/>
        </authorList>
    </citation>
    <scope>NUCLEOTIDE SEQUENCE [LARGE SCALE GENOMIC DNA]</scope>
    <source>
        <strain evidence="3">PLBJ-1</strain>
        <strain evidence="4">PLFJ-1</strain>
    </source>
</reference>
<proteinExistence type="predicted"/>
<sequence>MHLLLFLATVAGALSTRSTTEGVYRQPKTKSVLTINIEIGGAPANTTTFDGLISVIPIRGGAVKGKFFNGNLVANLSSSTERVLPGSGGTKTEVETRWVLEDKNGQRILANMHGMTTYANEALHGFGVARLMTDVAQYSWVSWETFLVEWTGEYYTGTAEFEIFSIASGGRKDGKPIKALLPPGKGK</sequence>
<dbReference type="Gene3D" id="2.40.160.20">
    <property type="match status" value="1"/>
</dbReference>
<dbReference type="Pfam" id="PF11578">
    <property type="entry name" value="DUF3237"/>
    <property type="match status" value="1"/>
</dbReference>
<dbReference type="Proteomes" id="UP001287286">
    <property type="component" value="Unassembled WGS sequence"/>
</dbReference>
<comment type="caution">
    <text evidence="3">The sequence shown here is derived from an EMBL/GenBank/DDBJ whole genome shotgun (WGS) entry which is preliminary data.</text>
</comment>